<reference evidence="2 3" key="1">
    <citation type="submission" date="2013-08" db="EMBL/GenBank/DDBJ databases">
        <authorList>
            <person name="Durkin A.S."/>
            <person name="Haft D.R."/>
            <person name="McCorrison J."/>
            <person name="Torralba M."/>
            <person name="Gillis M."/>
            <person name="Haft D.H."/>
            <person name="Methe B."/>
            <person name="Sutton G."/>
            <person name="Nelson K.E."/>
        </authorList>
    </citation>
    <scope>NUCLEOTIDE SEQUENCE [LARGE SCALE GENOMIC DNA]</scope>
    <source>
        <strain evidence="2 3">F0195</strain>
    </source>
</reference>
<feature type="region of interest" description="Disordered" evidence="1">
    <location>
        <begin position="1"/>
        <end position="20"/>
    </location>
</feature>
<evidence type="ECO:0000313" key="3">
    <source>
        <dbReference type="Proteomes" id="UP000016638"/>
    </source>
</evidence>
<keyword evidence="3" id="KW-1185">Reference proteome</keyword>
<dbReference type="STRING" id="1125712.HMPREF1316_0095"/>
<dbReference type="Proteomes" id="UP000016638">
    <property type="component" value="Unassembled WGS sequence"/>
</dbReference>
<dbReference type="AlphaFoldDB" id="U2TP22"/>
<dbReference type="eggNOG" id="COG0513">
    <property type="taxonomic scope" value="Bacteria"/>
</dbReference>
<dbReference type="PATRIC" id="fig|1125712.3.peg.1228"/>
<proteinExistence type="predicted"/>
<dbReference type="EMBL" id="AWEZ01000045">
    <property type="protein sequence ID" value="ERL08185.1"/>
    <property type="molecule type" value="Genomic_DNA"/>
</dbReference>
<protein>
    <submittedName>
        <fullName evidence="2">Uncharacterized protein</fullName>
    </submittedName>
</protein>
<gene>
    <name evidence="2" type="ORF">HMPREF1316_0095</name>
</gene>
<feature type="compositionally biased region" description="Basic and acidic residues" evidence="1">
    <location>
        <begin position="81"/>
        <end position="90"/>
    </location>
</feature>
<accession>U2TP22</accession>
<name>U2TP22_9ACTN</name>
<evidence type="ECO:0000256" key="1">
    <source>
        <dbReference type="SAM" id="MobiDB-lite"/>
    </source>
</evidence>
<evidence type="ECO:0000313" key="2">
    <source>
        <dbReference type="EMBL" id="ERL08185.1"/>
    </source>
</evidence>
<comment type="caution">
    <text evidence="2">The sequence shown here is derived from an EMBL/GenBank/DDBJ whole genome shotgun (WGS) entry which is preliminary data.</text>
</comment>
<feature type="region of interest" description="Disordered" evidence="1">
    <location>
        <begin position="47"/>
        <end position="90"/>
    </location>
</feature>
<sequence length="90" mass="10543">MEQHVPPVSAQAKNRLMPASLEQEGTKRVIVLCRGRHRADSLCQRLHKEGFPRPHPWQSQRRRLWPQRQATGIQAPKSRRHPGDRGSRRR</sequence>
<organism evidence="2 3">
    <name type="scientific">Olsenella profusa F0195</name>
    <dbReference type="NCBI Taxonomy" id="1125712"/>
    <lineage>
        <taxon>Bacteria</taxon>
        <taxon>Bacillati</taxon>
        <taxon>Actinomycetota</taxon>
        <taxon>Coriobacteriia</taxon>
        <taxon>Coriobacteriales</taxon>
        <taxon>Atopobiaceae</taxon>
        <taxon>Olsenella</taxon>
    </lineage>
</organism>